<dbReference type="PANTHER" id="PTHR38121">
    <property type="entry name" value="GH16 DOMAIN-CONTAINING PROTEIN"/>
    <property type="match status" value="1"/>
</dbReference>
<comment type="caution">
    <text evidence="1">The sequence shown here is derived from an EMBL/GenBank/DDBJ whole genome shotgun (WGS) entry which is preliminary data.</text>
</comment>
<name>V5FF70_BYSSN</name>
<sequence>MYKCSTMKLLLAAIIQSIREDCADLDGTTANADCECGYATNPTNSSHYSLFTDLIESDFQTIQNISLDTDWKLQRYYTDYIPTSGYYEKITRSDNVISNPLKDNATRSGSGILGDDAGLQLCVRGGIPSDGLIPSAEIKTAHNDILYGSFCIAAKLSPINGTCSAFSIRPFPMAGSAAIY</sequence>
<dbReference type="OrthoDB" id="25131at2759"/>
<dbReference type="EMBL" id="BAUL01000156">
    <property type="protein sequence ID" value="GAD96189.1"/>
    <property type="molecule type" value="Genomic_DNA"/>
</dbReference>
<evidence type="ECO:0000313" key="1">
    <source>
        <dbReference type="EMBL" id="GAD96189.1"/>
    </source>
</evidence>
<keyword evidence="2" id="KW-1185">Reference proteome</keyword>
<protein>
    <submittedName>
        <fullName evidence="1">Uncharacterized protein</fullName>
    </submittedName>
</protein>
<dbReference type="AlphaFoldDB" id="V5FF70"/>
<evidence type="ECO:0000313" key="2">
    <source>
        <dbReference type="Proteomes" id="UP000018001"/>
    </source>
</evidence>
<dbReference type="InParanoid" id="V5FF70"/>
<reference evidence="2" key="1">
    <citation type="journal article" date="2014" name="Genome Announc.">
        <title>Draft genome sequence of the formaldehyde-resistant fungus Byssochlamys spectabilis No. 5 (anamorph Paecilomyces variotii No. 5) (NBRC109023).</title>
        <authorList>
            <person name="Oka T."/>
            <person name="Ekino K."/>
            <person name="Fukuda K."/>
            <person name="Nomura Y."/>
        </authorList>
    </citation>
    <scope>NUCLEOTIDE SEQUENCE [LARGE SCALE GENOMIC DNA]</scope>
    <source>
        <strain evidence="2">No. 5 / NBRC 109023</strain>
    </source>
</reference>
<gene>
    <name evidence="1" type="ORF">PVAR5_4839</name>
</gene>
<proteinExistence type="predicted"/>
<dbReference type="PANTHER" id="PTHR38121:SF5">
    <property type="entry name" value="GH16 DOMAIN-CONTAINING PROTEIN"/>
    <property type="match status" value="1"/>
</dbReference>
<organism evidence="1 2">
    <name type="scientific">Byssochlamys spectabilis (strain No. 5 / NBRC 109023)</name>
    <name type="common">Paecilomyces variotii</name>
    <dbReference type="NCBI Taxonomy" id="1356009"/>
    <lineage>
        <taxon>Eukaryota</taxon>
        <taxon>Fungi</taxon>
        <taxon>Dikarya</taxon>
        <taxon>Ascomycota</taxon>
        <taxon>Pezizomycotina</taxon>
        <taxon>Eurotiomycetes</taxon>
        <taxon>Eurotiomycetidae</taxon>
        <taxon>Eurotiales</taxon>
        <taxon>Thermoascaceae</taxon>
        <taxon>Paecilomyces</taxon>
    </lineage>
</organism>
<accession>V5FF70</accession>
<dbReference type="Proteomes" id="UP000018001">
    <property type="component" value="Unassembled WGS sequence"/>
</dbReference>
<dbReference type="HOGENOM" id="CLU_1495982_0_0_1"/>
<dbReference type="eggNOG" id="ENOG502QWBR">
    <property type="taxonomic scope" value="Eukaryota"/>
</dbReference>